<evidence type="ECO:0000313" key="2">
    <source>
        <dbReference type="Proteomes" id="UP000503222"/>
    </source>
</evidence>
<reference evidence="1 2" key="1">
    <citation type="submission" date="2020-03" db="EMBL/GenBank/DDBJ databases">
        <title>Sphingomonas sp. nov., isolated from fish.</title>
        <authorList>
            <person name="Hyun D.-W."/>
            <person name="Bae J.-W."/>
        </authorList>
    </citation>
    <scope>NUCLEOTIDE SEQUENCE [LARGE SCALE GENOMIC DNA]</scope>
    <source>
        <strain evidence="1 2">HDW15B</strain>
    </source>
</reference>
<evidence type="ECO:0000313" key="1">
    <source>
        <dbReference type="EMBL" id="QIK78076.1"/>
    </source>
</evidence>
<dbReference type="AlphaFoldDB" id="A0A6G7YMY0"/>
<accession>A0A6G7YMY0</accession>
<protein>
    <submittedName>
        <fullName evidence="1">Uncharacterized protein</fullName>
    </submittedName>
</protein>
<name>A0A6G7YMY0_9SPHN</name>
<organism evidence="1 2">
    <name type="scientific">Sphingomonas piscis</name>
    <dbReference type="NCBI Taxonomy" id="2714943"/>
    <lineage>
        <taxon>Bacteria</taxon>
        <taxon>Pseudomonadati</taxon>
        <taxon>Pseudomonadota</taxon>
        <taxon>Alphaproteobacteria</taxon>
        <taxon>Sphingomonadales</taxon>
        <taxon>Sphingomonadaceae</taxon>
        <taxon>Sphingomonas</taxon>
    </lineage>
</organism>
<dbReference type="KEGG" id="spii:G7077_03260"/>
<gene>
    <name evidence="1" type="ORF">G7077_03260</name>
</gene>
<dbReference type="Proteomes" id="UP000503222">
    <property type="component" value="Chromosome"/>
</dbReference>
<dbReference type="EMBL" id="CP049869">
    <property type="protein sequence ID" value="QIK78076.1"/>
    <property type="molecule type" value="Genomic_DNA"/>
</dbReference>
<sequence>MAKIVRDPLVADYIVEHDVKTEADCSEVRRLYEEGCLVLLRDVRFDLDYPFLNSLNFDVEGPADIMQRVKKYGGHKILALTPKNTGPLDQFVFQNVFGSDAGKLSYFQEQVRSGNAQSDALYARLFPNYVSTRAMYTWRFTETMYEDLHWDVFGIEEHFHQVRIFSNLAASPRLWRVSHRSDEFAERVYRDAELRRFAGSNGDDLLRAMNKSALYSKTPCLDRQPKHHIAFAQGDVWVCETRIVAHQIYHGERAFAAMYFSEATTMDRPELAFEARIKRVHDRLASGETSAPLEPAI</sequence>
<keyword evidence="2" id="KW-1185">Reference proteome</keyword>
<dbReference type="RefSeq" id="WP_166410470.1">
    <property type="nucleotide sequence ID" value="NZ_CP049869.1"/>
</dbReference>
<proteinExistence type="predicted"/>